<comment type="caution">
    <text evidence="1">The sequence shown here is derived from an EMBL/GenBank/DDBJ whole genome shotgun (WGS) entry which is preliminary data.</text>
</comment>
<protein>
    <submittedName>
        <fullName evidence="1">5219_t:CDS:1</fullName>
    </submittedName>
</protein>
<keyword evidence="2" id="KW-1185">Reference proteome</keyword>
<dbReference type="SUPFAM" id="SSF49899">
    <property type="entry name" value="Concanavalin A-like lectins/glucanases"/>
    <property type="match status" value="1"/>
</dbReference>
<accession>A0A9N9EFS0</accession>
<dbReference type="AlphaFoldDB" id="A0A9N9EFS0"/>
<feature type="non-terminal residue" evidence="1">
    <location>
        <position position="146"/>
    </location>
</feature>
<proteinExistence type="predicted"/>
<dbReference type="EMBL" id="CAJVPV010012451">
    <property type="protein sequence ID" value="CAG8670114.1"/>
    <property type="molecule type" value="Genomic_DNA"/>
</dbReference>
<sequence>KVGIIIIGEEIPKMKYKEIFSSPLDFPANKMHIQDGELPSVINELSVTLLVNVQSCNEGWQSIFQKGVNNTLTPGLWINPNSTNLHARFSTNTESNFGIHEISVGLELNKWYYIGYTLSEPLKRMDIYLNRKWVGFKSIEQVLQEK</sequence>
<dbReference type="Gene3D" id="2.60.120.200">
    <property type="match status" value="1"/>
</dbReference>
<evidence type="ECO:0000313" key="1">
    <source>
        <dbReference type="EMBL" id="CAG8670114.1"/>
    </source>
</evidence>
<dbReference type="InterPro" id="IPR013320">
    <property type="entry name" value="ConA-like_dom_sf"/>
</dbReference>
<name>A0A9N9EFS0_9GLOM</name>
<organism evidence="1 2">
    <name type="scientific">Acaulospora morrowiae</name>
    <dbReference type="NCBI Taxonomy" id="94023"/>
    <lineage>
        <taxon>Eukaryota</taxon>
        <taxon>Fungi</taxon>
        <taxon>Fungi incertae sedis</taxon>
        <taxon>Mucoromycota</taxon>
        <taxon>Glomeromycotina</taxon>
        <taxon>Glomeromycetes</taxon>
        <taxon>Diversisporales</taxon>
        <taxon>Acaulosporaceae</taxon>
        <taxon>Acaulospora</taxon>
    </lineage>
</organism>
<dbReference type="OrthoDB" id="2321210at2759"/>
<reference evidence="1" key="1">
    <citation type="submission" date="2021-06" db="EMBL/GenBank/DDBJ databases">
        <authorList>
            <person name="Kallberg Y."/>
            <person name="Tangrot J."/>
            <person name="Rosling A."/>
        </authorList>
    </citation>
    <scope>NUCLEOTIDE SEQUENCE</scope>
    <source>
        <strain evidence="1">CL551</strain>
    </source>
</reference>
<dbReference type="Proteomes" id="UP000789342">
    <property type="component" value="Unassembled WGS sequence"/>
</dbReference>
<evidence type="ECO:0000313" key="2">
    <source>
        <dbReference type="Proteomes" id="UP000789342"/>
    </source>
</evidence>
<gene>
    <name evidence="1" type="ORF">AMORRO_LOCUS10783</name>
</gene>